<dbReference type="GO" id="GO:0008270">
    <property type="term" value="F:zinc ion binding"/>
    <property type="evidence" value="ECO:0007669"/>
    <property type="project" value="InterPro"/>
</dbReference>
<dbReference type="GO" id="GO:0000981">
    <property type="term" value="F:DNA-binding transcription factor activity, RNA polymerase II-specific"/>
    <property type="evidence" value="ECO:0007669"/>
    <property type="project" value="InterPro"/>
</dbReference>
<dbReference type="CDD" id="cd00067">
    <property type="entry name" value="GAL4"/>
    <property type="match status" value="1"/>
</dbReference>
<protein>
    <recommendedName>
        <fullName evidence="6">Zn(2)-C6 fungal-type domain-containing protein</fullName>
    </recommendedName>
</protein>
<keyword evidence="5" id="KW-1185">Reference proteome</keyword>
<dbReference type="PANTHER" id="PTHR37534">
    <property type="entry name" value="TRANSCRIPTIONAL ACTIVATOR PROTEIN UGA3"/>
    <property type="match status" value="1"/>
</dbReference>
<dbReference type="InterPro" id="IPR001138">
    <property type="entry name" value="Zn2Cys6_DnaBD"/>
</dbReference>
<evidence type="ECO:0008006" key="6">
    <source>
        <dbReference type="Google" id="ProtNLM"/>
    </source>
</evidence>
<evidence type="ECO:0000256" key="3">
    <source>
        <dbReference type="SAM" id="MobiDB-lite"/>
    </source>
</evidence>
<evidence type="ECO:0000256" key="1">
    <source>
        <dbReference type="ARBA" id="ARBA00004123"/>
    </source>
</evidence>
<comment type="caution">
    <text evidence="4">The sequence shown here is derived from an EMBL/GenBank/DDBJ whole genome shotgun (WGS) entry which is preliminary data.</text>
</comment>
<dbReference type="EMBL" id="CAHR02000386">
    <property type="protein sequence ID" value="CCG85015.1"/>
    <property type="molecule type" value="Genomic_DNA"/>
</dbReference>
<evidence type="ECO:0000256" key="2">
    <source>
        <dbReference type="ARBA" id="ARBA00023242"/>
    </source>
</evidence>
<proteinExistence type="predicted"/>
<dbReference type="AlphaFoldDB" id="R4XP33"/>
<feature type="region of interest" description="Disordered" evidence="3">
    <location>
        <begin position="104"/>
        <end position="130"/>
    </location>
</feature>
<dbReference type="PANTHER" id="PTHR37534:SF46">
    <property type="entry name" value="ZN(II)2CYS6 TRANSCRIPTION FACTOR (EUROFUNG)"/>
    <property type="match status" value="1"/>
</dbReference>
<organism evidence="4 5">
    <name type="scientific">Taphrina deformans (strain PYCC 5710 / ATCC 11124 / CBS 356.35 / IMI 108563 / JCM 9778 / NBRC 8474)</name>
    <name type="common">Peach leaf curl fungus</name>
    <name type="synonym">Lalaria deformans</name>
    <dbReference type="NCBI Taxonomy" id="1097556"/>
    <lineage>
        <taxon>Eukaryota</taxon>
        <taxon>Fungi</taxon>
        <taxon>Dikarya</taxon>
        <taxon>Ascomycota</taxon>
        <taxon>Taphrinomycotina</taxon>
        <taxon>Taphrinomycetes</taxon>
        <taxon>Taphrinales</taxon>
        <taxon>Taphrinaceae</taxon>
        <taxon>Taphrina</taxon>
    </lineage>
</organism>
<dbReference type="Pfam" id="PF11951">
    <property type="entry name" value="Fungal_trans_2"/>
    <property type="match status" value="2"/>
</dbReference>
<accession>R4XP33</accession>
<dbReference type="Proteomes" id="UP000013776">
    <property type="component" value="Unassembled WGS sequence"/>
</dbReference>
<evidence type="ECO:0000313" key="4">
    <source>
        <dbReference type="EMBL" id="CCG85015.1"/>
    </source>
</evidence>
<dbReference type="eggNOG" id="ENOG502T0CB">
    <property type="taxonomic scope" value="Eukaryota"/>
</dbReference>
<sequence length="632" mass="71339">MYATQTAVKIASRVKCDRAKPICGCCVRKHENCNYSKIQFNTINKRTHDKRTGRKTKLKIAQDVLEARASRSLPTQSATPKESINTRERGADQLFEVIFENPGKLSSQDCKPRQLPTPVSSPGPSDADMTHRHSDIHKLLWPDISPTLSTSSIDAQTSRTSLISLHEKSSENEYKCEEHEIVILPDYRMQGMQWCGLGSFADEEYAVPDSSNDLIDVVRESSPTKTRWSPVPDCPRPRNDFSDIASYASPEVMEIMKFRNSRVLIHYYLNRAVATIHPQQDIVDNTSAKLIMPYCLQYPVAMEAILAFSASQLVMEDPGQQQALLYHKMSSIKHLNRLVYQQAFAPQRHGVLTTYGLDLMVSVISQITLSVTESGTETWQMHCGAAYSMLAVLPKPLASECSKDLQAYIYCRLLKYICFAEIARPTDKELDLSLIEGQNLTVEFGVPSDGLKLAAMITRYTYQRGLASQTERLPSLLAEIGILLREYLSLEVFEPLSTLSDYMIMKSVWRTTVWLYYNRCVQQTTIEHDSSRIALSRIINYLRLLPIDSGFGTSLAFVLLTIMPLITKTDQGLRTWFLNTCKHLTQSTGTRNFLKIAEFSNLCWLEVDNGQCDTIAEVRRLADSTGHVILAA</sequence>
<gene>
    <name evidence="4" type="ORF">TAPDE_005595</name>
</gene>
<dbReference type="STRING" id="1097556.R4XP33"/>
<dbReference type="VEuPathDB" id="FungiDB:TAPDE_005595"/>
<dbReference type="InterPro" id="IPR021858">
    <property type="entry name" value="Fun_TF"/>
</dbReference>
<keyword evidence="2" id="KW-0539">Nucleus</keyword>
<evidence type="ECO:0000313" key="5">
    <source>
        <dbReference type="Proteomes" id="UP000013776"/>
    </source>
</evidence>
<reference evidence="4 5" key="1">
    <citation type="journal article" date="2013" name="MBio">
        <title>Genome sequencing of the plant pathogen Taphrina deformans, the causal agent of peach leaf curl.</title>
        <authorList>
            <person name="Cisse O.H."/>
            <person name="Almeida J.M.G.C.F."/>
            <person name="Fonseca A."/>
            <person name="Kumar A.A."/>
            <person name="Salojaervi J."/>
            <person name="Overmyer K."/>
            <person name="Hauser P.M."/>
            <person name="Pagni M."/>
        </authorList>
    </citation>
    <scope>NUCLEOTIDE SEQUENCE [LARGE SCALE GENOMIC DNA]</scope>
    <source>
        <strain evidence="5">PYCC 5710 / ATCC 11124 / CBS 356.35 / IMI 108563 / JCM 9778 / NBRC 8474</strain>
    </source>
</reference>
<dbReference type="GO" id="GO:0005634">
    <property type="term" value="C:nucleus"/>
    <property type="evidence" value="ECO:0007669"/>
    <property type="project" value="UniProtKB-SubCell"/>
</dbReference>
<name>R4XP33_TAPDE</name>
<dbReference type="OrthoDB" id="3546279at2759"/>
<comment type="subcellular location">
    <subcellularLocation>
        <location evidence="1">Nucleus</location>
    </subcellularLocation>
</comment>